<proteinExistence type="predicted"/>
<reference evidence="5" key="1">
    <citation type="submission" date="2020-09" db="EMBL/GenBank/DDBJ databases">
        <title>Draft Genome Sequence of Paenibacillus sp. WST5.</title>
        <authorList>
            <person name="Bao Z."/>
        </authorList>
    </citation>
    <scope>NUCLEOTIDE SEQUENCE</scope>
    <source>
        <strain evidence="5">WST5</strain>
    </source>
</reference>
<comment type="caution">
    <text evidence="5">The sequence shown here is derived from an EMBL/GenBank/DDBJ whole genome shotgun (WGS) entry which is preliminary data.</text>
</comment>
<evidence type="ECO:0000256" key="2">
    <source>
        <dbReference type="ARBA" id="ARBA00022801"/>
    </source>
</evidence>
<accession>A0A926KN46</accession>
<evidence type="ECO:0000256" key="1">
    <source>
        <dbReference type="ARBA" id="ARBA00022741"/>
    </source>
</evidence>
<dbReference type="Pfam" id="PF02682">
    <property type="entry name" value="CT_C_D"/>
    <property type="match status" value="1"/>
</dbReference>
<keyword evidence="2 5" id="KW-0378">Hydrolase</keyword>
<keyword evidence="3" id="KW-0067">ATP-binding</keyword>
<dbReference type="AlphaFoldDB" id="A0A926KN46"/>
<evidence type="ECO:0000256" key="3">
    <source>
        <dbReference type="ARBA" id="ARBA00022840"/>
    </source>
</evidence>
<evidence type="ECO:0000259" key="4">
    <source>
        <dbReference type="SMART" id="SM00796"/>
    </source>
</evidence>
<dbReference type="InterPro" id="IPR003833">
    <property type="entry name" value="CT_C_D"/>
</dbReference>
<dbReference type="EC" id="3.5.2.9" evidence="5"/>
<dbReference type="GO" id="GO:0017168">
    <property type="term" value="F:5-oxoprolinase (ATP-hydrolyzing) activity"/>
    <property type="evidence" value="ECO:0007669"/>
    <property type="project" value="UniProtKB-EC"/>
</dbReference>
<dbReference type="InterPro" id="IPR010016">
    <property type="entry name" value="PxpB"/>
</dbReference>
<evidence type="ECO:0000313" key="5">
    <source>
        <dbReference type="EMBL" id="MBD0380026.1"/>
    </source>
</evidence>
<protein>
    <submittedName>
        <fullName evidence="5">5-oxoprolinase subunit PxpB</fullName>
        <ecNumber evidence="5">3.5.2.9</ecNumber>
    </submittedName>
</protein>
<dbReference type="NCBIfam" id="TIGR00370">
    <property type="entry name" value="5-oxoprolinase subunit PxpB"/>
    <property type="match status" value="1"/>
</dbReference>
<organism evidence="5 6">
    <name type="scientific">Paenibacillus sedimenti</name>
    <dbReference type="NCBI Taxonomy" id="2770274"/>
    <lineage>
        <taxon>Bacteria</taxon>
        <taxon>Bacillati</taxon>
        <taxon>Bacillota</taxon>
        <taxon>Bacilli</taxon>
        <taxon>Bacillales</taxon>
        <taxon>Paenibacillaceae</taxon>
        <taxon>Paenibacillus</taxon>
    </lineage>
</organism>
<dbReference type="Gene3D" id="2.40.100.10">
    <property type="entry name" value="Cyclophilin-like"/>
    <property type="match status" value="1"/>
</dbReference>
<dbReference type="SMART" id="SM00796">
    <property type="entry name" value="AHS1"/>
    <property type="match status" value="1"/>
</dbReference>
<dbReference type="SUPFAM" id="SSF50891">
    <property type="entry name" value="Cyclophilin-like"/>
    <property type="match status" value="1"/>
</dbReference>
<dbReference type="RefSeq" id="WP_188173797.1">
    <property type="nucleotide sequence ID" value="NZ_JACVVD010000002.1"/>
</dbReference>
<dbReference type="Gene3D" id="3.30.1360.40">
    <property type="match status" value="1"/>
</dbReference>
<dbReference type="GO" id="GO:0005524">
    <property type="term" value="F:ATP binding"/>
    <property type="evidence" value="ECO:0007669"/>
    <property type="project" value="UniProtKB-KW"/>
</dbReference>
<keyword evidence="6" id="KW-1185">Reference proteome</keyword>
<name>A0A926KN46_9BACL</name>
<dbReference type="PANTHER" id="PTHR34698:SF2">
    <property type="entry name" value="5-OXOPROLINASE SUBUNIT B"/>
    <property type="match status" value="1"/>
</dbReference>
<evidence type="ECO:0000313" key="6">
    <source>
        <dbReference type="Proteomes" id="UP000650466"/>
    </source>
</evidence>
<dbReference type="Proteomes" id="UP000650466">
    <property type="component" value="Unassembled WGS sequence"/>
</dbReference>
<dbReference type="PANTHER" id="PTHR34698">
    <property type="entry name" value="5-OXOPROLINASE SUBUNIT B"/>
    <property type="match status" value="1"/>
</dbReference>
<sequence length="253" mass="28336">MTNISYECYALGESAIVVQLGTRIDPTIHEQIRQLAAYIEANSFPGYREMVTAYTTITIYYDSFAVYTDQANTGSHTGLLPYERVLSYIQATIREFEQKDMTVFHEPHRVVEIPVCYGGLYGPDLEEVAFYHGISAEEVIHRHTSQVYPVYMIGFAPGFPYLGGMDERIATPRKKVPRERIPAGSVGIGGSQTGIYSLETPGGWNLIGRTPLALFQPKASNPTLLNVGDRVRFVPITGEQYDQQAERDELNEL</sequence>
<dbReference type="SUPFAM" id="SSF160467">
    <property type="entry name" value="PH0987 N-terminal domain-like"/>
    <property type="match status" value="1"/>
</dbReference>
<gene>
    <name evidence="5" type="primary">pxpB</name>
    <name evidence="5" type="ORF">ICC18_07875</name>
</gene>
<keyword evidence="1" id="KW-0547">Nucleotide-binding</keyword>
<dbReference type="EMBL" id="JACVVD010000002">
    <property type="protein sequence ID" value="MBD0380026.1"/>
    <property type="molecule type" value="Genomic_DNA"/>
</dbReference>
<dbReference type="InterPro" id="IPR029000">
    <property type="entry name" value="Cyclophilin-like_dom_sf"/>
</dbReference>
<feature type="domain" description="Carboxyltransferase" evidence="4">
    <location>
        <begin position="6"/>
        <end position="225"/>
    </location>
</feature>